<accession>A0ABW0JP25</accession>
<dbReference type="PANTHER" id="PTHR38342:SF1">
    <property type="entry name" value="SLR5037 PROTEIN"/>
    <property type="match status" value="1"/>
</dbReference>
<dbReference type="PANTHER" id="PTHR38342">
    <property type="entry name" value="SLR5037 PROTEIN"/>
    <property type="match status" value="1"/>
</dbReference>
<dbReference type="Pfam" id="PF03625">
    <property type="entry name" value="DUF302"/>
    <property type="match status" value="1"/>
</dbReference>
<proteinExistence type="predicted"/>
<dbReference type="EMBL" id="JBHSMK010000009">
    <property type="protein sequence ID" value="MFC5437486.1"/>
    <property type="molecule type" value="Genomic_DNA"/>
</dbReference>
<dbReference type="Gene3D" id="3.30.310.70">
    <property type="entry name" value="TT1751-like domain"/>
    <property type="match status" value="1"/>
</dbReference>
<protein>
    <submittedName>
        <fullName evidence="2">DUF302 domain-containing protein</fullName>
    </submittedName>
</protein>
<evidence type="ECO:0000259" key="1">
    <source>
        <dbReference type="Pfam" id="PF03625"/>
    </source>
</evidence>
<name>A0ABW0JP25_9GAMM</name>
<dbReference type="RefSeq" id="WP_377305994.1">
    <property type="nucleotide sequence ID" value="NZ_JBHSMK010000009.1"/>
</dbReference>
<organism evidence="2 3">
    <name type="scientific">Rhodanobacter umsongensis</name>
    <dbReference type="NCBI Taxonomy" id="633153"/>
    <lineage>
        <taxon>Bacteria</taxon>
        <taxon>Pseudomonadati</taxon>
        <taxon>Pseudomonadota</taxon>
        <taxon>Gammaproteobacteria</taxon>
        <taxon>Lysobacterales</taxon>
        <taxon>Rhodanobacteraceae</taxon>
        <taxon>Rhodanobacter</taxon>
    </lineage>
</organism>
<dbReference type="SUPFAM" id="SSF103247">
    <property type="entry name" value="TT1751-like"/>
    <property type="match status" value="1"/>
</dbReference>
<dbReference type="InterPro" id="IPR016796">
    <property type="entry name" value="UCP021774"/>
</dbReference>
<dbReference type="InterPro" id="IPR005180">
    <property type="entry name" value="DUF302"/>
</dbReference>
<evidence type="ECO:0000313" key="2">
    <source>
        <dbReference type="EMBL" id="MFC5437486.1"/>
    </source>
</evidence>
<dbReference type="InterPro" id="IPR035923">
    <property type="entry name" value="TT1751-like_sf"/>
</dbReference>
<reference evidence="3" key="1">
    <citation type="journal article" date="2019" name="Int. J. Syst. Evol. Microbiol.">
        <title>The Global Catalogue of Microorganisms (GCM) 10K type strain sequencing project: providing services to taxonomists for standard genome sequencing and annotation.</title>
        <authorList>
            <consortium name="The Broad Institute Genomics Platform"/>
            <consortium name="The Broad Institute Genome Sequencing Center for Infectious Disease"/>
            <person name="Wu L."/>
            <person name="Ma J."/>
        </authorList>
    </citation>
    <scope>NUCLEOTIDE SEQUENCE [LARGE SCALE GENOMIC DNA]</scope>
    <source>
        <strain evidence="3">JCM 17130</strain>
    </source>
</reference>
<evidence type="ECO:0000313" key="3">
    <source>
        <dbReference type="Proteomes" id="UP001596013"/>
    </source>
</evidence>
<feature type="domain" description="DUF302" evidence="1">
    <location>
        <begin position="34"/>
        <end position="94"/>
    </location>
</feature>
<comment type="caution">
    <text evidence="2">The sequence shown here is derived from an EMBL/GenBank/DDBJ whole genome shotgun (WGS) entry which is preliminary data.</text>
</comment>
<dbReference type="Proteomes" id="UP001596013">
    <property type="component" value="Unassembled WGS sequence"/>
</dbReference>
<keyword evidence="3" id="KW-1185">Reference proteome</keyword>
<sequence length="128" mass="14235">MLYKKQTLKSVDRAFEDVQASVKGHGFGLLHHYDFRKTLADKGFDLPNECLVLEVCNPRQAAEVLGIDMSLNMALPCRISIYEDHGKTWIGMVPPTAQLSLISHDDPRIAEAARAVEQTLKEIIDSAA</sequence>
<gene>
    <name evidence="2" type="ORF">ACFPME_13055</name>
</gene>
<dbReference type="PIRSF" id="PIRSF021774">
    <property type="entry name" value="UCP021774"/>
    <property type="match status" value="1"/>
</dbReference>
<dbReference type="CDD" id="cd14797">
    <property type="entry name" value="DUF302"/>
    <property type="match status" value="1"/>
</dbReference>